<name>A0AAV3QEW9_LITER</name>
<accession>A0AAV3QEW9</accession>
<dbReference type="EMBL" id="BAABME010003972">
    <property type="protein sequence ID" value="GAA0160722.1"/>
    <property type="molecule type" value="Genomic_DNA"/>
</dbReference>
<evidence type="ECO:0000256" key="1">
    <source>
        <dbReference type="SAM" id="MobiDB-lite"/>
    </source>
</evidence>
<dbReference type="AlphaFoldDB" id="A0AAV3QEW9"/>
<evidence type="ECO:0000313" key="2">
    <source>
        <dbReference type="EMBL" id="GAA0160722.1"/>
    </source>
</evidence>
<dbReference type="Proteomes" id="UP001454036">
    <property type="component" value="Unassembled WGS sequence"/>
</dbReference>
<reference evidence="2 3" key="1">
    <citation type="submission" date="2024-01" db="EMBL/GenBank/DDBJ databases">
        <title>The complete chloroplast genome sequence of Lithospermum erythrorhizon: insights into the phylogenetic relationship among Boraginaceae species and the maternal lineages of purple gromwells.</title>
        <authorList>
            <person name="Okada T."/>
            <person name="Watanabe K."/>
        </authorList>
    </citation>
    <scope>NUCLEOTIDE SEQUENCE [LARGE SCALE GENOMIC DNA]</scope>
</reference>
<feature type="region of interest" description="Disordered" evidence="1">
    <location>
        <begin position="93"/>
        <end position="129"/>
    </location>
</feature>
<feature type="compositionally biased region" description="Low complexity" evidence="1">
    <location>
        <begin position="116"/>
        <end position="129"/>
    </location>
</feature>
<evidence type="ECO:0000313" key="3">
    <source>
        <dbReference type="Proteomes" id="UP001454036"/>
    </source>
</evidence>
<organism evidence="2 3">
    <name type="scientific">Lithospermum erythrorhizon</name>
    <name type="common">Purple gromwell</name>
    <name type="synonym">Lithospermum officinale var. erythrorhizon</name>
    <dbReference type="NCBI Taxonomy" id="34254"/>
    <lineage>
        <taxon>Eukaryota</taxon>
        <taxon>Viridiplantae</taxon>
        <taxon>Streptophyta</taxon>
        <taxon>Embryophyta</taxon>
        <taxon>Tracheophyta</taxon>
        <taxon>Spermatophyta</taxon>
        <taxon>Magnoliopsida</taxon>
        <taxon>eudicotyledons</taxon>
        <taxon>Gunneridae</taxon>
        <taxon>Pentapetalae</taxon>
        <taxon>asterids</taxon>
        <taxon>lamiids</taxon>
        <taxon>Boraginales</taxon>
        <taxon>Boraginaceae</taxon>
        <taxon>Boraginoideae</taxon>
        <taxon>Lithospermeae</taxon>
        <taxon>Lithospermum</taxon>
    </lineage>
</organism>
<keyword evidence="3" id="KW-1185">Reference proteome</keyword>
<sequence>MAKYGGLYMTRSYDSMTEARGRLDKCHPGWTALRPCQMVHFLAFKESTSRSKDYEAWIDNVLSCGSILSSPGIPGKGKGLLVHLVLTLKRKASPVSVSEDKDPKHSRGIRLEGSGSTHSSQPVEVSSSLSGGICTEVVDTGDSHAGTNEIIPPSPEAALVLRDGTCPGTASAEEHPPCMTA</sequence>
<gene>
    <name evidence="2" type="ORF">LIER_17213</name>
</gene>
<proteinExistence type="predicted"/>
<protein>
    <submittedName>
        <fullName evidence="2">Uncharacterized protein</fullName>
    </submittedName>
</protein>
<comment type="caution">
    <text evidence="2">The sequence shown here is derived from an EMBL/GenBank/DDBJ whole genome shotgun (WGS) entry which is preliminary data.</text>
</comment>